<sequence length="336" mass="38388">MYVCIKPYVDYAVLPNQDVSVCCSAWHSFGPIGSAMETTIEKIWQSERAQIFRQSVSDGSFKYCHANACPHLKNHDGPVILLQDAPEIIRNIILDNRFDQAPLPKNLHLAFDETCNLRCPSCRNEIIASDQTKVSDIFNMVRADAAKEVEYINLGGAGDVFASPVLRNWLYKFNPAEFPLLRHIHFHTNLQLFSEKVWEKIPDAVKKMKITFDVSMDGASEKTYGINRPPGNWDKLINRLNILASLRKQGIVADVCCNFVVQKNNFHEIPDFISLVNDLGFDMAKFTKLDNWGTFESDDYLQRAVHLPDHPLHKEYLEILKNPLLQHKIAYLANLN</sequence>
<keyword evidence="4" id="KW-0408">Iron</keyword>
<keyword evidence="5" id="KW-0411">Iron-sulfur</keyword>
<dbReference type="InterPro" id="IPR050377">
    <property type="entry name" value="Radical_SAM_PqqE_MftC-like"/>
</dbReference>
<keyword evidence="3" id="KW-0479">Metal-binding</keyword>
<dbReference type="InterPro" id="IPR013785">
    <property type="entry name" value="Aldolase_TIM"/>
</dbReference>
<dbReference type="SUPFAM" id="SSF102114">
    <property type="entry name" value="Radical SAM enzymes"/>
    <property type="match status" value="1"/>
</dbReference>
<gene>
    <name evidence="7" type="ORF">HA050_06580</name>
</gene>
<keyword evidence="2" id="KW-0949">S-adenosyl-L-methionine</keyword>
<evidence type="ECO:0000313" key="8">
    <source>
        <dbReference type="Proteomes" id="UP000712570"/>
    </source>
</evidence>
<dbReference type="InterPro" id="IPR007197">
    <property type="entry name" value="rSAM"/>
</dbReference>
<evidence type="ECO:0000313" key="7">
    <source>
        <dbReference type="EMBL" id="NHQ85784.1"/>
    </source>
</evidence>
<accession>A0ABX0KUP5</accession>
<evidence type="ECO:0000256" key="4">
    <source>
        <dbReference type="ARBA" id="ARBA00023004"/>
    </source>
</evidence>
<keyword evidence="8" id="KW-1185">Reference proteome</keyword>
<reference evidence="7 8" key="1">
    <citation type="submission" date="2020-03" db="EMBL/GenBank/DDBJ databases">
        <title>Draft genome sequence of environmentally isolated violet-colored cultures.</title>
        <authorList>
            <person name="Wilson H.S."/>
        </authorList>
    </citation>
    <scope>NUCLEOTIDE SEQUENCE [LARGE SCALE GENOMIC DNA]</scope>
    <source>
        <strain evidence="7 8">HSC-16F04</strain>
    </source>
</reference>
<evidence type="ECO:0000256" key="5">
    <source>
        <dbReference type="ARBA" id="ARBA00023014"/>
    </source>
</evidence>
<comment type="cofactor">
    <cofactor evidence="1">
        <name>[4Fe-4S] cluster</name>
        <dbReference type="ChEBI" id="CHEBI:49883"/>
    </cofactor>
</comment>
<organism evidence="7 8">
    <name type="scientific">Iodobacter violaceini</name>
    <dbReference type="NCBI Taxonomy" id="3044271"/>
    <lineage>
        <taxon>Bacteria</taxon>
        <taxon>Pseudomonadati</taxon>
        <taxon>Pseudomonadota</taxon>
        <taxon>Betaproteobacteria</taxon>
        <taxon>Neisseriales</taxon>
        <taxon>Chitinibacteraceae</taxon>
        <taxon>Iodobacter</taxon>
    </lineage>
</organism>
<evidence type="ECO:0000259" key="6">
    <source>
        <dbReference type="Pfam" id="PF13186"/>
    </source>
</evidence>
<evidence type="ECO:0000256" key="2">
    <source>
        <dbReference type="ARBA" id="ARBA00022691"/>
    </source>
</evidence>
<dbReference type="PANTHER" id="PTHR11228">
    <property type="entry name" value="RADICAL SAM DOMAIN PROTEIN"/>
    <property type="match status" value="1"/>
</dbReference>
<evidence type="ECO:0000256" key="1">
    <source>
        <dbReference type="ARBA" id="ARBA00001966"/>
    </source>
</evidence>
<dbReference type="InterPro" id="IPR058240">
    <property type="entry name" value="rSAM_sf"/>
</dbReference>
<dbReference type="Pfam" id="PF13186">
    <property type="entry name" value="SPASM"/>
    <property type="match status" value="1"/>
</dbReference>
<name>A0ABX0KUP5_9NEIS</name>
<evidence type="ECO:0000256" key="3">
    <source>
        <dbReference type="ARBA" id="ARBA00022723"/>
    </source>
</evidence>
<dbReference type="CDD" id="cd01335">
    <property type="entry name" value="Radical_SAM"/>
    <property type="match status" value="1"/>
</dbReference>
<dbReference type="RefSeq" id="WP_166823689.1">
    <property type="nucleotide sequence ID" value="NZ_JAAOLX010000003.1"/>
</dbReference>
<proteinExistence type="predicted"/>
<comment type="caution">
    <text evidence="7">The sequence shown here is derived from an EMBL/GenBank/DDBJ whole genome shotgun (WGS) entry which is preliminary data.</text>
</comment>
<protein>
    <recommendedName>
        <fullName evidence="6">4Fe4S-binding SPASM domain-containing protein</fullName>
    </recommendedName>
</protein>
<dbReference type="Proteomes" id="UP000712570">
    <property type="component" value="Unassembled WGS sequence"/>
</dbReference>
<dbReference type="InterPro" id="IPR023885">
    <property type="entry name" value="4Fe4S-binding_SPASM_dom"/>
</dbReference>
<feature type="domain" description="4Fe4S-binding SPASM" evidence="6">
    <location>
        <begin position="4"/>
        <end position="69"/>
    </location>
</feature>
<dbReference type="CDD" id="cd21109">
    <property type="entry name" value="SPASM"/>
    <property type="match status" value="1"/>
</dbReference>
<dbReference type="Gene3D" id="3.20.20.70">
    <property type="entry name" value="Aldolase class I"/>
    <property type="match status" value="2"/>
</dbReference>
<dbReference type="EMBL" id="JAAOLX010000003">
    <property type="protein sequence ID" value="NHQ85784.1"/>
    <property type="molecule type" value="Genomic_DNA"/>
</dbReference>
<dbReference type="SFLD" id="SFLDS00029">
    <property type="entry name" value="Radical_SAM"/>
    <property type="match status" value="1"/>
</dbReference>
<dbReference type="PANTHER" id="PTHR11228:SF7">
    <property type="entry name" value="PQQA PEPTIDE CYCLASE"/>
    <property type="match status" value="1"/>
</dbReference>